<evidence type="ECO:0000256" key="1">
    <source>
        <dbReference type="SAM" id="Phobius"/>
    </source>
</evidence>
<dbReference type="Proteomes" id="UP000492821">
    <property type="component" value="Unassembled WGS sequence"/>
</dbReference>
<proteinExistence type="predicted"/>
<evidence type="ECO:0000313" key="3">
    <source>
        <dbReference type="WBParaSite" id="Pan_g22687.t1"/>
    </source>
</evidence>
<accession>A0A7E4VNF5</accession>
<keyword evidence="1" id="KW-0472">Membrane</keyword>
<reference evidence="2" key="1">
    <citation type="journal article" date="2013" name="Genetics">
        <title>The draft genome and transcriptome of Panagrellus redivivus are shaped by the harsh demands of a free-living lifestyle.</title>
        <authorList>
            <person name="Srinivasan J."/>
            <person name="Dillman A.R."/>
            <person name="Macchietto M.G."/>
            <person name="Heikkinen L."/>
            <person name="Lakso M."/>
            <person name="Fracchia K.M."/>
            <person name="Antoshechkin I."/>
            <person name="Mortazavi A."/>
            <person name="Wong G."/>
            <person name="Sternberg P.W."/>
        </authorList>
    </citation>
    <scope>NUCLEOTIDE SEQUENCE [LARGE SCALE GENOMIC DNA]</scope>
    <source>
        <strain evidence="2">MT8872</strain>
    </source>
</reference>
<dbReference type="WBParaSite" id="Pan_g22687.t1">
    <property type="protein sequence ID" value="Pan_g22687.t1"/>
    <property type="gene ID" value="Pan_g22687"/>
</dbReference>
<reference evidence="3" key="2">
    <citation type="submission" date="2020-10" db="UniProtKB">
        <authorList>
            <consortium name="WormBaseParasite"/>
        </authorList>
    </citation>
    <scope>IDENTIFICATION</scope>
</reference>
<sequence>MGLLSELTSMVINHPSMLGAVAYMIFMMNYSGLLIVQAGYWFIETYCLEHLEPSAFLNNPDARVYKLGF</sequence>
<protein>
    <submittedName>
        <fullName evidence="3">V-type proton ATPase subunit a</fullName>
    </submittedName>
</protein>
<feature type="transmembrane region" description="Helical" evidence="1">
    <location>
        <begin position="20"/>
        <end position="43"/>
    </location>
</feature>
<keyword evidence="1" id="KW-0812">Transmembrane</keyword>
<organism evidence="2 3">
    <name type="scientific">Panagrellus redivivus</name>
    <name type="common">Microworm</name>
    <dbReference type="NCBI Taxonomy" id="6233"/>
    <lineage>
        <taxon>Eukaryota</taxon>
        <taxon>Metazoa</taxon>
        <taxon>Ecdysozoa</taxon>
        <taxon>Nematoda</taxon>
        <taxon>Chromadorea</taxon>
        <taxon>Rhabditida</taxon>
        <taxon>Tylenchina</taxon>
        <taxon>Panagrolaimomorpha</taxon>
        <taxon>Panagrolaimoidea</taxon>
        <taxon>Panagrolaimidae</taxon>
        <taxon>Panagrellus</taxon>
    </lineage>
</organism>
<dbReference type="AlphaFoldDB" id="A0A7E4VNF5"/>
<keyword evidence="2" id="KW-1185">Reference proteome</keyword>
<name>A0A7E4VNF5_PANRE</name>
<evidence type="ECO:0000313" key="2">
    <source>
        <dbReference type="Proteomes" id="UP000492821"/>
    </source>
</evidence>
<keyword evidence="1" id="KW-1133">Transmembrane helix</keyword>